<feature type="transmembrane region" description="Helical" evidence="1">
    <location>
        <begin position="65"/>
        <end position="84"/>
    </location>
</feature>
<accession>A0A6G4XSB0</accession>
<keyword evidence="4" id="KW-1185">Reference proteome</keyword>
<dbReference type="EMBL" id="JAAKZW010000165">
    <property type="protein sequence ID" value="NGO79670.1"/>
    <property type="molecule type" value="Genomic_DNA"/>
</dbReference>
<dbReference type="Pfam" id="PF25231">
    <property type="entry name" value="DUF7847"/>
    <property type="match status" value="1"/>
</dbReference>
<name>A0A6G4XSB0_9ACTN</name>
<sequence length="293" mass="30683">MIPLAPLSLGDCFAALPALARRYWRPLFGLGAAAFGLVYAVTYLYSAAAVLYLGSADPYIDLDQGLSGALLTVVAISVSVGALLTLLSHAFVSALCPAVLQQAVLGRPAPTAQTGRRALRRVPALIGTLLLMALACALPVLAIAVLTLLSGPPTVLLLLVALPFLVWFWIRCSLAPAVVVLEGAGPLTALRRSFRLVRGSWWRMFGIQLLMSVLGTVAATALVLPFDALGAALPTYGDTVEFLLGGLLLLPTVAGVLLSTLLSQLTAALLYTDLRIRREGLAAALAEAAYSPR</sequence>
<keyword evidence="1" id="KW-1133">Transmembrane helix</keyword>
<dbReference type="AlphaFoldDB" id="A0A6G4XSB0"/>
<keyword evidence="1" id="KW-0812">Transmembrane</keyword>
<evidence type="ECO:0000256" key="1">
    <source>
        <dbReference type="SAM" id="Phobius"/>
    </source>
</evidence>
<dbReference type="InterPro" id="IPR057169">
    <property type="entry name" value="DUF7847"/>
</dbReference>
<feature type="transmembrane region" description="Helical" evidence="1">
    <location>
        <begin position="201"/>
        <end position="224"/>
    </location>
</feature>
<feature type="transmembrane region" description="Helical" evidence="1">
    <location>
        <begin position="30"/>
        <end position="53"/>
    </location>
</feature>
<organism evidence="3 4">
    <name type="scientific">Streptomyces mesophilus</name>
    <dbReference type="NCBI Taxonomy" id="1775132"/>
    <lineage>
        <taxon>Bacteria</taxon>
        <taxon>Bacillati</taxon>
        <taxon>Actinomycetota</taxon>
        <taxon>Actinomycetes</taxon>
        <taxon>Kitasatosporales</taxon>
        <taxon>Streptomycetaceae</taxon>
        <taxon>Streptomyces</taxon>
    </lineage>
</organism>
<evidence type="ECO:0000313" key="4">
    <source>
        <dbReference type="Proteomes" id="UP000481109"/>
    </source>
</evidence>
<dbReference type="Proteomes" id="UP000481109">
    <property type="component" value="Unassembled WGS sequence"/>
</dbReference>
<feature type="transmembrane region" description="Helical" evidence="1">
    <location>
        <begin position="155"/>
        <end position="181"/>
    </location>
</feature>
<protein>
    <recommendedName>
        <fullName evidence="2">DUF7847 domain-containing protein</fullName>
    </recommendedName>
</protein>
<comment type="caution">
    <text evidence="3">The sequence shown here is derived from an EMBL/GenBank/DDBJ whole genome shotgun (WGS) entry which is preliminary data.</text>
</comment>
<feature type="domain" description="DUF7847" evidence="2">
    <location>
        <begin position="30"/>
        <end position="272"/>
    </location>
</feature>
<evidence type="ECO:0000259" key="2">
    <source>
        <dbReference type="Pfam" id="PF25231"/>
    </source>
</evidence>
<keyword evidence="1" id="KW-0472">Membrane</keyword>
<feature type="transmembrane region" description="Helical" evidence="1">
    <location>
        <begin position="244"/>
        <end position="271"/>
    </location>
</feature>
<evidence type="ECO:0000313" key="3">
    <source>
        <dbReference type="EMBL" id="NGO79670.1"/>
    </source>
</evidence>
<feature type="transmembrane region" description="Helical" evidence="1">
    <location>
        <begin position="122"/>
        <end position="149"/>
    </location>
</feature>
<reference evidence="3 4" key="1">
    <citation type="submission" date="2020-02" db="EMBL/GenBank/DDBJ databases">
        <title>Whole-genome analyses of novel actinobacteria.</title>
        <authorList>
            <person name="Sahin N."/>
            <person name="Tokatli A."/>
        </authorList>
    </citation>
    <scope>NUCLEOTIDE SEQUENCE [LARGE SCALE GENOMIC DNA]</scope>
    <source>
        <strain evidence="3 4">YC504</strain>
    </source>
</reference>
<proteinExistence type="predicted"/>
<gene>
    <name evidence="3" type="ORF">G6045_29025</name>
</gene>